<organism evidence="4 5">
    <name type="scientific">Rhododendron simsii</name>
    <name type="common">Sims's rhododendron</name>
    <dbReference type="NCBI Taxonomy" id="118357"/>
    <lineage>
        <taxon>Eukaryota</taxon>
        <taxon>Viridiplantae</taxon>
        <taxon>Streptophyta</taxon>
        <taxon>Embryophyta</taxon>
        <taxon>Tracheophyta</taxon>
        <taxon>Spermatophyta</taxon>
        <taxon>Magnoliopsida</taxon>
        <taxon>eudicotyledons</taxon>
        <taxon>Gunneridae</taxon>
        <taxon>Pentapetalae</taxon>
        <taxon>asterids</taxon>
        <taxon>Ericales</taxon>
        <taxon>Ericaceae</taxon>
        <taxon>Ericoideae</taxon>
        <taxon>Rhodoreae</taxon>
        <taxon>Rhododendron</taxon>
    </lineage>
</organism>
<gene>
    <name evidence="4" type="ORF">RHSIM_Rhsim12G0045500</name>
</gene>
<proteinExistence type="inferred from homology"/>
<evidence type="ECO:0000313" key="5">
    <source>
        <dbReference type="Proteomes" id="UP000626092"/>
    </source>
</evidence>
<accession>A0A834G3B0</accession>
<dbReference type="InterPro" id="IPR036404">
    <property type="entry name" value="Jacalin-like_lectin_dom_sf"/>
</dbReference>
<comment type="similarity">
    <text evidence="1">Belongs to the jacalin lectin family.</text>
</comment>
<comment type="caution">
    <text evidence="4">The sequence shown here is derived from an EMBL/GenBank/DDBJ whole genome shotgun (WGS) entry which is preliminary data.</text>
</comment>
<keyword evidence="2" id="KW-0430">Lectin</keyword>
<dbReference type="Proteomes" id="UP000626092">
    <property type="component" value="Unassembled WGS sequence"/>
</dbReference>
<protein>
    <recommendedName>
        <fullName evidence="3">Jacalin-type lectin domain-containing protein</fullName>
    </recommendedName>
</protein>
<sequence>MKNGCNRFDFIFEKKVVIDCEIVQGKISGEEGWISLGPWGGEDGVNWAYKADGPIMQISICYGLAIDSILIESKSCDGVIRSSEKFGGTGGYSTETVRPS</sequence>
<evidence type="ECO:0000313" key="4">
    <source>
        <dbReference type="EMBL" id="KAF7123467.1"/>
    </source>
</evidence>
<dbReference type="Pfam" id="PF01419">
    <property type="entry name" value="Jacalin"/>
    <property type="match status" value="1"/>
</dbReference>
<evidence type="ECO:0000256" key="1">
    <source>
        <dbReference type="ARBA" id="ARBA00006568"/>
    </source>
</evidence>
<evidence type="ECO:0000256" key="2">
    <source>
        <dbReference type="ARBA" id="ARBA00022734"/>
    </source>
</evidence>
<dbReference type="GO" id="GO:0030246">
    <property type="term" value="F:carbohydrate binding"/>
    <property type="evidence" value="ECO:0007669"/>
    <property type="project" value="UniProtKB-KW"/>
</dbReference>
<dbReference type="Gene3D" id="2.100.10.30">
    <property type="entry name" value="Jacalin-like lectin domain"/>
    <property type="match status" value="1"/>
</dbReference>
<keyword evidence="5" id="KW-1185">Reference proteome</keyword>
<name>A0A834G3B0_RHOSS</name>
<feature type="domain" description="Jacalin-type lectin" evidence="3">
    <location>
        <begin position="36"/>
        <end position="97"/>
    </location>
</feature>
<reference evidence="4" key="1">
    <citation type="submission" date="2019-11" db="EMBL/GenBank/DDBJ databases">
        <authorList>
            <person name="Liu Y."/>
            <person name="Hou J."/>
            <person name="Li T.-Q."/>
            <person name="Guan C.-H."/>
            <person name="Wu X."/>
            <person name="Wu H.-Z."/>
            <person name="Ling F."/>
            <person name="Zhang R."/>
            <person name="Shi X.-G."/>
            <person name="Ren J.-P."/>
            <person name="Chen E.-F."/>
            <person name="Sun J.-M."/>
        </authorList>
    </citation>
    <scope>NUCLEOTIDE SEQUENCE</scope>
    <source>
        <strain evidence="4">Adult_tree_wgs_1</strain>
        <tissue evidence="4">Leaves</tissue>
    </source>
</reference>
<dbReference type="InterPro" id="IPR001229">
    <property type="entry name" value="Jacalin-like_lectin_dom"/>
</dbReference>
<dbReference type="SUPFAM" id="SSF51101">
    <property type="entry name" value="Mannose-binding lectins"/>
    <property type="match status" value="1"/>
</dbReference>
<dbReference type="AlphaFoldDB" id="A0A834G3B0"/>
<dbReference type="OrthoDB" id="581739at2759"/>
<dbReference type="EMBL" id="WJXA01000012">
    <property type="protein sequence ID" value="KAF7123467.1"/>
    <property type="molecule type" value="Genomic_DNA"/>
</dbReference>
<evidence type="ECO:0000259" key="3">
    <source>
        <dbReference type="Pfam" id="PF01419"/>
    </source>
</evidence>